<feature type="repeat" description="ARM" evidence="2">
    <location>
        <begin position="1221"/>
        <end position="1265"/>
    </location>
</feature>
<organism evidence="5 6">
    <name type="scientific">Seminavis robusta</name>
    <dbReference type="NCBI Taxonomy" id="568900"/>
    <lineage>
        <taxon>Eukaryota</taxon>
        <taxon>Sar</taxon>
        <taxon>Stramenopiles</taxon>
        <taxon>Ochrophyta</taxon>
        <taxon>Bacillariophyta</taxon>
        <taxon>Bacillariophyceae</taxon>
        <taxon>Bacillariophycidae</taxon>
        <taxon>Naviculales</taxon>
        <taxon>Naviculaceae</taxon>
        <taxon>Seminavis</taxon>
    </lineage>
</organism>
<reference evidence="5" key="1">
    <citation type="submission" date="2020-06" db="EMBL/GenBank/DDBJ databases">
        <authorList>
            <consortium name="Plant Systems Biology data submission"/>
        </authorList>
    </citation>
    <scope>NUCLEOTIDE SEQUENCE</scope>
    <source>
        <strain evidence="5">D6</strain>
    </source>
</reference>
<dbReference type="Proteomes" id="UP001153069">
    <property type="component" value="Unassembled WGS sequence"/>
</dbReference>
<dbReference type="SUPFAM" id="SSF48371">
    <property type="entry name" value="ARM repeat"/>
    <property type="match status" value="3"/>
</dbReference>
<dbReference type="InterPro" id="IPR016024">
    <property type="entry name" value="ARM-type_fold"/>
</dbReference>
<dbReference type="InterPro" id="IPR011989">
    <property type="entry name" value="ARM-like"/>
</dbReference>
<feature type="repeat" description="ARM" evidence="2">
    <location>
        <begin position="332"/>
        <end position="378"/>
    </location>
</feature>
<dbReference type="PANTHER" id="PTHR22895">
    <property type="entry name" value="ARMADILLO REPEAT-CONTAINING PROTEIN 6"/>
    <property type="match status" value="1"/>
</dbReference>
<dbReference type="PANTHER" id="PTHR22895:SF0">
    <property type="entry name" value="ARMADILLO REPEAT-CONTAINING PROTEIN 6"/>
    <property type="match status" value="1"/>
</dbReference>
<feature type="compositionally biased region" description="Low complexity" evidence="3">
    <location>
        <begin position="201"/>
        <end position="218"/>
    </location>
</feature>
<feature type="compositionally biased region" description="Polar residues" evidence="3">
    <location>
        <begin position="102"/>
        <end position="111"/>
    </location>
</feature>
<proteinExistence type="predicted"/>
<dbReference type="SMART" id="SM00185">
    <property type="entry name" value="ARM"/>
    <property type="match status" value="11"/>
</dbReference>
<feature type="region of interest" description="Disordered" evidence="3">
    <location>
        <begin position="96"/>
        <end position="231"/>
    </location>
</feature>
<gene>
    <name evidence="5" type="ORF">SEMRO_470_G149470.1</name>
</gene>
<evidence type="ECO:0000259" key="4">
    <source>
        <dbReference type="Pfam" id="PF23744"/>
    </source>
</evidence>
<feature type="domain" description="LRRK2 ARM repeat" evidence="4">
    <location>
        <begin position="1175"/>
        <end position="1327"/>
    </location>
</feature>
<evidence type="ECO:0000313" key="6">
    <source>
        <dbReference type="Proteomes" id="UP001153069"/>
    </source>
</evidence>
<feature type="repeat" description="ARM" evidence="2">
    <location>
        <begin position="288"/>
        <end position="332"/>
    </location>
</feature>
<accession>A0A9N8E1R5</accession>
<evidence type="ECO:0000313" key="5">
    <source>
        <dbReference type="EMBL" id="CAB9511139.1"/>
    </source>
</evidence>
<dbReference type="PROSITE" id="PS50176">
    <property type="entry name" value="ARM_REPEAT"/>
    <property type="match status" value="4"/>
</dbReference>
<keyword evidence="6" id="KW-1185">Reference proteome</keyword>
<name>A0A9N8E1R5_9STRA</name>
<dbReference type="Pfam" id="PF23744">
    <property type="entry name" value="ARM_LRRK2"/>
    <property type="match status" value="2"/>
</dbReference>
<feature type="compositionally biased region" description="Low complexity" evidence="3">
    <location>
        <begin position="163"/>
        <end position="173"/>
    </location>
</feature>
<dbReference type="InterPro" id="IPR000225">
    <property type="entry name" value="Armadillo"/>
</dbReference>
<dbReference type="Gene3D" id="1.25.10.10">
    <property type="entry name" value="Leucine-rich Repeat Variant"/>
    <property type="match status" value="4"/>
</dbReference>
<feature type="repeat" description="ARM" evidence="2">
    <location>
        <begin position="377"/>
        <end position="416"/>
    </location>
</feature>
<evidence type="ECO:0000256" key="2">
    <source>
        <dbReference type="PROSITE-ProRule" id="PRU00259"/>
    </source>
</evidence>
<sequence length="1338" mass="145687">MNGPGFPDRFGNNDVIPHFAKNGTALTQEERTAIAKRKGLCVVCGLKTHTISVFKKAPLTNDHIHKGICIKCNPTSVPAAVLQAYEHRNPRVNAPVVARVSRPTQPNQSAANRAKKNIRQPPTAPPSDVRSSNSSAVPPDMREAASSSSLAANKSKRLNNEVPPSQQQSFSSPVKAASSKKMGYTQQKKSSRGGISAPPLNNSNNNNNDNVKSNYNESFSSMDDMSAGAGQRPSRAIIEDYTGSVNSPDEVDIDSLLQTIKDDRGDPELLKQTLHRLRNFGFDRDPRGAMSEIRDLMDQYLNEPRIMAMACGALWRLAAGQENRKIEAAENGAIESIVDALRKDQNMEDPEFIQWAVGCLASLADAQEVKAYVAKIGGIEAVVDALNRHQDSPGVFEWAARALHNLCYQKPDEDDIGDLIAKNIVSIEETKGIAAMVGAMKLHSSEATAQRWAMRLLWSLQDQEDDAANARVLKKMKDDGFIKAAVKVLRHRSTDSETDLFRLSAEIMCNILVSDRSDAAFRDASDCLATIARSLKEDNAEDSIKHKVKQESCCRVIATLMNGTDYSRMLVAEANGVHAVLEAIEKSPDNLMLTQTGIWAFWSMSASDRDRDDIFLVKAAQTLCESMESQVQTFPDLLLPVCGFYGNMCLIHGTNGADIPIVSIVRALLTEEDGLILREADRAVSNFCLAFPDQVDVVVDAFDLTHLQQVLQSSSDLTPTLCGVIASVAAKNDRARSRMASPDMIASVLQKLRDPDDQGMTKCYLELLATLVISGNHKSTRMPEDIVQVVLRVIKTTGSRDIQWTCCALLRNLLASAASPPDVNGLVDCMISLVDSHGTQETLKSQACSVLWSLTAKYLKQDGNSLSEMSRCMINILIKYKGDQGPFDYDLLAMAAGALASVTACMIHNPVHVSSEDVDEIISVPYTALDFEADRTELYVRILDSIYNLSYVSDAVLIQCGVIVVVIDTMAEFEQCLEVQQFGCAILAVLASTENLQVNLSIVQTDGIDMIVNALALFCDDGVVQSQACKALSHLSIDEESRMLIASLGGLMLLGNTMRANMDKLDLLEGALSAVLSLSADADVELLIESNIVAVVVSVMRHHRAVSQIQEFGMGVLQNISMRCFESKQTIAEVGGIVAVTDCIREFMGSPTVLERAFTTLWSLAVLDQNQSLIAEADGINLVVNGMMTAITYEGVQKQGCGCLCTLSSDSRNKGLIQNVGGVDSIVYAMWAHFAAEEIQVEACRALSSLAVDAQTNEVMIASDGEVNAIISAMRRFPVSERLQEHACVALRNFLLSADNVDIIKSNEQEVKTLVQQAGSRFPEACQERANQVLANLG</sequence>
<feature type="domain" description="LRRK2 ARM repeat" evidence="4">
    <location>
        <begin position="966"/>
        <end position="1132"/>
    </location>
</feature>
<evidence type="ECO:0000256" key="1">
    <source>
        <dbReference type="ARBA" id="ARBA00022737"/>
    </source>
</evidence>
<dbReference type="OrthoDB" id="44362at2759"/>
<evidence type="ECO:0000256" key="3">
    <source>
        <dbReference type="SAM" id="MobiDB-lite"/>
    </source>
</evidence>
<comment type="caution">
    <text evidence="5">The sequence shown here is derived from an EMBL/GenBank/DDBJ whole genome shotgun (WGS) entry which is preliminary data.</text>
</comment>
<dbReference type="InterPro" id="IPR056597">
    <property type="entry name" value="ARM_LRRK2"/>
</dbReference>
<protein>
    <recommendedName>
        <fullName evidence="4">LRRK2 ARM repeat domain-containing protein</fullName>
    </recommendedName>
</protein>
<dbReference type="EMBL" id="CAICTM010000469">
    <property type="protein sequence ID" value="CAB9511139.1"/>
    <property type="molecule type" value="Genomic_DNA"/>
</dbReference>
<keyword evidence="1" id="KW-0677">Repeat</keyword>